<dbReference type="PANTHER" id="PTHR33116">
    <property type="entry name" value="REVERSE TRANSCRIPTASE ZINC-BINDING DOMAIN-CONTAINING PROTEIN-RELATED-RELATED"/>
    <property type="match status" value="1"/>
</dbReference>
<proteinExistence type="predicted"/>
<evidence type="ECO:0000313" key="3">
    <source>
        <dbReference type="Proteomes" id="UP000585474"/>
    </source>
</evidence>
<reference evidence="2 3" key="1">
    <citation type="submission" date="2019-07" db="EMBL/GenBank/DDBJ databases">
        <title>De Novo Assembly of kiwifruit Actinidia rufa.</title>
        <authorList>
            <person name="Sugita-Konishi S."/>
            <person name="Sato K."/>
            <person name="Mori E."/>
            <person name="Abe Y."/>
            <person name="Kisaki G."/>
            <person name="Hamano K."/>
            <person name="Suezawa K."/>
            <person name="Otani M."/>
            <person name="Fukuda T."/>
            <person name="Manabe T."/>
            <person name="Gomi K."/>
            <person name="Tabuchi M."/>
            <person name="Akimitsu K."/>
            <person name="Kataoka I."/>
        </authorList>
    </citation>
    <scope>NUCLEOTIDE SEQUENCE [LARGE SCALE GENOMIC DNA]</scope>
    <source>
        <strain evidence="3">cv. Fuchu</strain>
    </source>
</reference>
<dbReference type="InterPro" id="IPR043502">
    <property type="entry name" value="DNA/RNA_pol_sf"/>
</dbReference>
<dbReference type="PANTHER" id="PTHR33116:SF80">
    <property type="entry name" value="REVERSE TRANSCRIPTASE ZINC-BINDING DOMAIN-CONTAINING PROTEIN"/>
    <property type="match status" value="1"/>
</dbReference>
<comment type="caution">
    <text evidence="2">The sequence shown here is derived from an EMBL/GenBank/DDBJ whole genome shotgun (WGS) entry which is preliminary data.</text>
</comment>
<dbReference type="OrthoDB" id="1938625at2759"/>
<evidence type="ECO:0000259" key="1">
    <source>
        <dbReference type="PROSITE" id="PS50878"/>
    </source>
</evidence>
<gene>
    <name evidence="2" type="ORF">Acr_21g0002990</name>
</gene>
<dbReference type="AlphaFoldDB" id="A0A7J0GFV1"/>
<sequence>MEHGVRLRPFMFFNMWSQHQDFQEIVRNTWDTHIDGSAMFKLCKKLKALKDPLRTLNRQHFSHISARAELAEVELLQGQQLLHDNPGDENLENRVADLRKKASRLAEADLSFCSQLANAKYLKNCDRGTKFFHELIKRNKPRNQIVSLIDAGGAATTSHHQVSALFVDYYKNLLGTRKECTRLDKEILSAGNLVSEDQALELIRPVLDEEIKAALFEIGDDKAPGPDGYSSCFFKRTWNSTGTDVFLAVKEFFTSGCILKQLNNATIVLVPKSLNASRVGHVRPISCCNTVYKIISKILDLRLSTVLEKLIDPAQPAFVPNRSMVENIYMVQELLRKYSWKRISPRCIMKVDPRKAYDTVNWEFLEDALVGLRFPDLFVKWLMQFVTTIAYSISINGSLRGLFKGEQGLRQGDLTRRSVISFSCCHLLGGMDITHLAFADDLILFTRGDVTSVKLSMERLGKFGESSGLSINPAKSNVYMAGIGSEQMEEIKLITGFSVGEFPFRYLGTPVDLARLTIEQFSPLIHKVSEYISAWAGASLSYAGRSELIKSVLQGVECFWLSILPIPVGVRDKIVSLCRNFLWGGKATVKKKPLVSWKEICRPKKEGGLGFIDLSSWNMALLSKALRNIQSKNDSMWVKWVNHVYTKDSPIWEYVPVKQDSQIVRYLCQIRDKMVVEEGSKQAALDKLYQWVVSRQVWTDTKTWMGFTRDLNTIKAAVKWTIKEATGTGVKAIAKRMGIACIVYCIWKHRNEIKGEMGCSEDGVAGWCARVQVWPYGLSKDVLGVATKLVSLVLNRIGMAWEVVLTVTMLLVLLETSWTHTWADELWLWWPSLSAVAVDASAIPVGLL</sequence>
<dbReference type="CDD" id="cd01650">
    <property type="entry name" value="RT_nLTR_like"/>
    <property type="match status" value="1"/>
</dbReference>
<dbReference type="PROSITE" id="PS50878">
    <property type="entry name" value="RT_POL"/>
    <property type="match status" value="1"/>
</dbReference>
<accession>A0A7J0GFV1</accession>
<dbReference type="SUPFAM" id="SSF56672">
    <property type="entry name" value="DNA/RNA polymerases"/>
    <property type="match status" value="1"/>
</dbReference>
<evidence type="ECO:0000313" key="2">
    <source>
        <dbReference type="EMBL" id="GFZ09700.1"/>
    </source>
</evidence>
<dbReference type="Proteomes" id="UP000585474">
    <property type="component" value="Unassembled WGS sequence"/>
</dbReference>
<protein>
    <recommendedName>
        <fullName evidence="1">Reverse transcriptase domain-containing protein</fullName>
    </recommendedName>
</protein>
<organism evidence="2 3">
    <name type="scientific">Actinidia rufa</name>
    <dbReference type="NCBI Taxonomy" id="165716"/>
    <lineage>
        <taxon>Eukaryota</taxon>
        <taxon>Viridiplantae</taxon>
        <taxon>Streptophyta</taxon>
        <taxon>Embryophyta</taxon>
        <taxon>Tracheophyta</taxon>
        <taxon>Spermatophyta</taxon>
        <taxon>Magnoliopsida</taxon>
        <taxon>eudicotyledons</taxon>
        <taxon>Gunneridae</taxon>
        <taxon>Pentapetalae</taxon>
        <taxon>asterids</taxon>
        <taxon>Ericales</taxon>
        <taxon>Actinidiaceae</taxon>
        <taxon>Actinidia</taxon>
    </lineage>
</organism>
<feature type="domain" description="Reverse transcriptase" evidence="1">
    <location>
        <begin position="251"/>
        <end position="511"/>
    </location>
</feature>
<dbReference type="InterPro" id="IPR000477">
    <property type="entry name" value="RT_dom"/>
</dbReference>
<name>A0A7J0GFV1_9ERIC</name>
<dbReference type="Pfam" id="PF00078">
    <property type="entry name" value="RVT_1"/>
    <property type="match status" value="1"/>
</dbReference>
<keyword evidence="3" id="KW-1185">Reference proteome</keyword>
<dbReference type="EMBL" id="BJWL01000021">
    <property type="protein sequence ID" value="GFZ09700.1"/>
    <property type="molecule type" value="Genomic_DNA"/>
</dbReference>